<accession>A0ABU8LWH7</accession>
<organism evidence="4 5">
    <name type="scientific">Microbacterium marmarense</name>
    <dbReference type="NCBI Taxonomy" id="3122051"/>
    <lineage>
        <taxon>Bacteria</taxon>
        <taxon>Bacillati</taxon>
        <taxon>Actinomycetota</taxon>
        <taxon>Actinomycetes</taxon>
        <taxon>Micrococcales</taxon>
        <taxon>Microbacteriaceae</taxon>
        <taxon>Microbacterium</taxon>
    </lineage>
</organism>
<dbReference type="InterPro" id="IPR016181">
    <property type="entry name" value="Acyl_CoA_acyltransferase"/>
</dbReference>
<dbReference type="InterPro" id="IPR050832">
    <property type="entry name" value="Bact_Acetyltransf"/>
</dbReference>
<dbReference type="Proteomes" id="UP001368654">
    <property type="component" value="Unassembled WGS sequence"/>
</dbReference>
<dbReference type="RefSeq" id="WP_337339032.1">
    <property type="nucleotide sequence ID" value="NZ_JBBDGL010000005.1"/>
</dbReference>
<keyword evidence="1 4" id="KW-0808">Transferase</keyword>
<dbReference type="EMBL" id="JBBDGL010000005">
    <property type="protein sequence ID" value="MEJ1156602.1"/>
    <property type="molecule type" value="Genomic_DNA"/>
</dbReference>
<evidence type="ECO:0000313" key="5">
    <source>
        <dbReference type="Proteomes" id="UP001368654"/>
    </source>
</evidence>
<evidence type="ECO:0000256" key="1">
    <source>
        <dbReference type="ARBA" id="ARBA00022679"/>
    </source>
</evidence>
<evidence type="ECO:0000259" key="3">
    <source>
        <dbReference type="PROSITE" id="PS51186"/>
    </source>
</evidence>
<dbReference type="InterPro" id="IPR000182">
    <property type="entry name" value="GNAT_dom"/>
</dbReference>
<comment type="caution">
    <text evidence="4">The sequence shown here is derived from an EMBL/GenBank/DDBJ whole genome shotgun (WGS) entry which is preliminary data.</text>
</comment>
<feature type="domain" description="N-acetyltransferase" evidence="3">
    <location>
        <begin position="203"/>
        <end position="352"/>
    </location>
</feature>
<reference evidence="4 5" key="1">
    <citation type="submission" date="2024-02" db="EMBL/GenBank/DDBJ databases">
        <authorList>
            <person name="Saticioglu I.B."/>
        </authorList>
    </citation>
    <scope>NUCLEOTIDE SEQUENCE [LARGE SCALE GENOMIC DNA]</scope>
    <source>
        <strain evidence="4 5">Mu-86</strain>
    </source>
</reference>
<gene>
    <name evidence="4" type="ORF">WDU96_13410</name>
</gene>
<feature type="domain" description="N-acetyltransferase" evidence="3">
    <location>
        <begin position="38"/>
        <end position="195"/>
    </location>
</feature>
<protein>
    <submittedName>
        <fullName evidence="4">GNAT family N-acetyltransferase</fullName>
        <ecNumber evidence="4">2.3.1.-</ecNumber>
    </submittedName>
</protein>
<dbReference type="Pfam" id="PF00583">
    <property type="entry name" value="Acetyltransf_1"/>
    <property type="match status" value="2"/>
</dbReference>
<dbReference type="PROSITE" id="PS51186">
    <property type="entry name" value="GNAT"/>
    <property type="match status" value="2"/>
</dbReference>
<keyword evidence="5" id="KW-1185">Reference proteome</keyword>
<name>A0ABU8LWH7_9MICO</name>
<keyword evidence="2 4" id="KW-0012">Acyltransferase</keyword>
<dbReference type="CDD" id="cd04301">
    <property type="entry name" value="NAT_SF"/>
    <property type="match status" value="2"/>
</dbReference>
<evidence type="ECO:0000313" key="4">
    <source>
        <dbReference type="EMBL" id="MEJ1156602.1"/>
    </source>
</evidence>
<dbReference type="EC" id="2.3.1.-" evidence="4"/>
<dbReference type="SUPFAM" id="SSF55729">
    <property type="entry name" value="Acyl-CoA N-acyltransferases (Nat)"/>
    <property type="match status" value="2"/>
</dbReference>
<evidence type="ECO:0000256" key="2">
    <source>
        <dbReference type="ARBA" id="ARBA00023315"/>
    </source>
</evidence>
<dbReference type="GO" id="GO:0016746">
    <property type="term" value="F:acyltransferase activity"/>
    <property type="evidence" value="ECO:0007669"/>
    <property type="project" value="UniProtKB-KW"/>
</dbReference>
<proteinExistence type="predicted"/>
<sequence length="352" mass="38561">MTESMDAAGAGALPLADRVRAVCGDVPAAQLPSHADVAMWRHPTVDDIDAIHQAQRAADLADHPSWTTPREDIADSFDLPEIDPERDMVVALSDDGAVIALGTTMRHPDSSERVKVYMTGAVHPDWRRRGIGTALARWQHARALEHLVSIDTTLPGEIDMYAGEGSGAVVIAERYGLKTARWFMSMVRDMSIEIPELEVRDGIEFVAYSADRAEEARLARNDAFRDHWGSLPSQPERWKQFVGGPFIRPDLSTLALADGRIVGFCLASVNEEDWVTLGASNSYIDLIGVVRDHRGKGLAPRVIARTLAAIRAAGLEKAVLDVDTDSPTGANTLYERLGFVATEREQALTREF</sequence>
<dbReference type="Gene3D" id="3.40.630.30">
    <property type="match status" value="1"/>
</dbReference>
<dbReference type="PANTHER" id="PTHR43877">
    <property type="entry name" value="AMINOALKYLPHOSPHONATE N-ACETYLTRANSFERASE-RELATED-RELATED"/>
    <property type="match status" value="1"/>
</dbReference>